<keyword evidence="4 7" id="KW-0812">Transmembrane</keyword>
<dbReference type="PROSITE" id="PS50928">
    <property type="entry name" value="ABC_TM1"/>
    <property type="match status" value="1"/>
</dbReference>
<dbReference type="HOGENOM" id="CLU_036879_1_2_9"/>
<feature type="transmembrane region" description="Helical" evidence="7">
    <location>
        <begin position="204"/>
        <end position="222"/>
    </location>
</feature>
<evidence type="ECO:0000256" key="7">
    <source>
        <dbReference type="RuleBase" id="RU363032"/>
    </source>
</evidence>
<evidence type="ECO:0000256" key="6">
    <source>
        <dbReference type="ARBA" id="ARBA00023136"/>
    </source>
</evidence>
<organism evidence="9 10">
    <name type="scientific">Bacillus mycoides (strain KBAB4)</name>
    <name type="common">Bacillus weihenstephanensis</name>
    <dbReference type="NCBI Taxonomy" id="315730"/>
    <lineage>
        <taxon>Bacteria</taxon>
        <taxon>Bacillati</taxon>
        <taxon>Bacillota</taxon>
        <taxon>Bacilli</taxon>
        <taxon>Bacillales</taxon>
        <taxon>Bacillaceae</taxon>
        <taxon>Bacillus</taxon>
        <taxon>Bacillus cereus group</taxon>
    </lineage>
</organism>
<feature type="transmembrane region" description="Helical" evidence="7">
    <location>
        <begin position="40"/>
        <end position="58"/>
    </location>
</feature>
<dbReference type="FunFam" id="1.10.3720.10:FF:000045">
    <property type="entry name" value="Peptide ABC transporter permease"/>
    <property type="match status" value="1"/>
</dbReference>
<evidence type="ECO:0000256" key="4">
    <source>
        <dbReference type="ARBA" id="ARBA00022692"/>
    </source>
</evidence>
<gene>
    <name evidence="9" type="ordered locus">BcerKBAB4_1090</name>
</gene>
<dbReference type="KEGG" id="bwe:BcerKBAB4_1090"/>
<evidence type="ECO:0000256" key="1">
    <source>
        <dbReference type="ARBA" id="ARBA00004651"/>
    </source>
</evidence>
<keyword evidence="6 7" id="KW-0472">Membrane</keyword>
<comment type="subcellular location">
    <subcellularLocation>
        <location evidence="1 7">Cell membrane</location>
        <topology evidence="1 7">Multi-pass membrane protein</topology>
    </subcellularLocation>
</comment>
<evidence type="ECO:0000313" key="10">
    <source>
        <dbReference type="Proteomes" id="UP000002154"/>
    </source>
</evidence>
<dbReference type="Proteomes" id="UP000002154">
    <property type="component" value="Chromosome"/>
</dbReference>
<dbReference type="PANTHER" id="PTHR43163:SF6">
    <property type="entry name" value="DIPEPTIDE TRANSPORT SYSTEM PERMEASE PROTEIN DPPB-RELATED"/>
    <property type="match status" value="1"/>
</dbReference>
<accession>A9VJ50</accession>
<feature type="transmembrane region" description="Helical" evidence="7">
    <location>
        <begin position="257"/>
        <end position="283"/>
    </location>
</feature>
<dbReference type="GO" id="GO:0055085">
    <property type="term" value="P:transmembrane transport"/>
    <property type="evidence" value="ECO:0007669"/>
    <property type="project" value="InterPro"/>
</dbReference>
<dbReference type="NCBIfam" id="NF045471">
    <property type="entry name" value="Opp3B"/>
    <property type="match status" value="1"/>
</dbReference>
<dbReference type="SUPFAM" id="SSF161098">
    <property type="entry name" value="MetI-like"/>
    <property type="match status" value="1"/>
</dbReference>
<protein>
    <submittedName>
        <fullName evidence="9">Binding-protein-dependent transport systems inner membrane component</fullName>
    </submittedName>
</protein>
<feature type="domain" description="ABC transmembrane type-1" evidence="8">
    <location>
        <begin position="125"/>
        <end position="326"/>
    </location>
</feature>
<dbReference type="Pfam" id="PF00528">
    <property type="entry name" value="BPD_transp_1"/>
    <property type="match status" value="1"/>
</dbReference>
<dbReference type="AlphaFoldDB" id="A9VJ50"/>
<dbReference type="EMBL" id="CP000903">
    <property type="protein sequence ID" value="ABY42339.1"/>
    <property type="molecule type" value="Genomic_DNA"/>
</dbReference>
<dbReference type="InterPro" id="IPR035906">
    <property type="entry name" value="MetI-like_sf"/>
</dbReference>
<dbReference type="PANTHER" id="PTHR43163">
    <property type="entry name" value="DIPEPTIDE TRANSPORT SYSTEM PERMEASE PROTEIN DPPB-RELATED"/>
    <property type="match status" value="1"/>
</dbReference>
<keyword evidence="2 7" id="KW-0813">Transport</keyword>
<evidence type="ECO:0000259" key="8">
    <source>
        <dbReference type="PROSITE" id="PS50928"/>
    </source>
</evidence>
<dbReference type="GO" id="GO:0005886">
    <property type="term" value="C:plasma membrane"/>
    <property type="evidence" value="ECO:0007669"/>
    <property type="project" value="UniProtKB-SubCell"/>
</dbReference>
<dbReference type="InterPro" id="IPR000515">
    <property type="entry name" value="MetI-like"/>
</dbReference>
<name>A9VJ50_BACMK</name>
<dbReference type="InterPro" id="IPR045621">
    <property type="entry name" value="BPD_transp_1_N"/>
</dbReference>
<evidence type="ECO:0000256" key="2">
    <source>
        <dbReference type="ARBA" id="ARBA00022448"/>
    </source>
</evidence>
<evidence type="ECO:0000256" key="5">
    <source>
        <dbReference type="ARBA" id="ARBA00022989"/>
    </source>
</evidence>
<dbReference type="CDD" id="cd06261">
    <property type="entry name" value="TM_PBP2"/>
    <property type="match status" value="1"/>
</dbReference>
<comment type="similarity">
    <text evidence="7">Belongs to the binding-protein-dependent transport system permease family.</text>
</comment>
<proteinExistence type="inferred from homology"/>
<keyword evidence="3" id="KW-1003">Cell membrane</keyword>
<dbReference type="eggNOG" id="COG0601">
    <property type="taxonomic scope" value="Bacteria"/>
</dbReference>
<reference evidence="9 10" key="1">
    <citation type="journal article" date="2008" name="Chem. Biol. Interact.">
        <title>Extending the Bacillus cereus group genomics to putative food-borne pathogens of different toxicity.</title>
        <authorList>
            <person name="Lapidus A."/>
            <person name="Goltsman E."/>
            <person name="Auger S."/>
            <person name="Galleron N."/>
            <person name="Segurens B."/>
            <person name="Dossat C."/>
            <person name="Land M.L."/>
            <person name="Broussolle V."/>
            <person name="Brillard J."/>
            <person name="Guinebretiere M.H."/>
            <person name="Sanchis V."/>
            <person name="Nguen-The C."/>
            <person name="Lereclus D."/>
            <person name="Richardson P."/>
            <person name="Wincker P."/>
            <person name="Weissenbach J."/>
            <person name="Ehrlich S.D."/>
            <person name="Sorokin A."/>
        </authorList>
    </citation>
    <scope>NUCLEOTIDE SEQUENCE [LARGE SCALE GENOMIC DNA]</scope>
    <source>
        <strain evidence="9 10">KBAB4</strain>
    </source>
</reference>
<dbReference type="Gene3D" id="1.10.3720.10">
    <property type="entry name" value="MetI-like"/>
    <property type="match status" value="1"/>
</dbReference>
<feature type="transmembrane region" description="Helical" evidence="7">
    <location>
        <begin position="303"/>
        <end position="329"/>
    </location>
</feature>
<evidence type="ECO:0000313" key="9">
    <source>
        <dbReference type="EMBL" id="ABY42339.1"/>
    </source>
</evidence>
<dbReference type="Pfam" id="PF19300">
    <property type="entry name" value="BPD_transp_1_N"/>
    <property type="match status" value="1"/>
</dbReference>
<keyword evidence="5 7" id="KW-1133">Transmembrane helix</keyword>
<feature type="transmembrane region" description="Helical" evidence="7">
    <location>
        <begin position="164"/>
        <end position="184"/>
    </location>
</feature>
<feature type="transmembrane region" description="Helical" evidence="7">
    <location>
        <begin position="131"/>
        <end position="152"/>
    </location>
</feature>
<evidence type="ECO:0000256" key="3">
    <source>
        <dbReference type="ARBA" id="ARBA00022475"/>
    </source>
</evidence>
<sequence>MMGMCSYFKKIKVRIFQTILLLLRKTGRCLTMGRYVLKRFVYMALTLFLITTLTFFLMKLLPGSPLKNQEKLSPAQKEIILEKYGLNDPVPVQYARYLGNLAKGDLGVSFQYDNRPVTDMIVDRIGPSAQLGLQAIILGTFIGLILGIVAALRNNTWVDYGATIISVLGMSVPSFVFAALLQYFVGVKLGWFPVAFWKGPEFTVMPTIALSMAVIATIARFARAELIEVMQADYILTAKAKGISQGVIIIKHALRNALIPVVTILGPMVAGLITGTLVIEQIYAVPGLGEQFVKSITVNDYTVIMGTTIFYSAIFILVIFIVDILYGIIDPRIRLAGGKK</sequence>